<dbReference type="AlphaFoldDB" id="A0A5B8KX05"/>
<protein>
    <submittedName>
        <fullName evidence="1">Uncharacterized protein</fullName>
    </submittedName>
</protein>
<dbReference type="SUPFAM" id="SSF82689">
    <property type="entry name" value="Mechanosensitive channel protein MscS (YggB), C-terminal domain"/>
    <property type="match status" value="1"/>
</dbReference>
<dbReference type="RefSeq" id="WP_146298772.1">
    <property type="nucleotide sequence ID" value="NZ_CP042301.2"/>
</dbReference>
<dbReference type="InterPro" id="IPR011066">
    <property type="entry name" value="MscS_channel_C_sf"/>
</dbReference>
<keyword evidence="2" id="KW-1185">Reference proteome</keyword>
<proteinExistence type="predicted"/>
<reference evidence="1" key="1">
    <citation type="submission" date="2020-04" db="EMBL/GenBank/DDBJ databases">
        <title>Nitratireductor sp. nov. isolated from mangrove soil.</title>
        <authorList>
            <person name="Ye Y."/>
        </authorList>
    </citation>
    <scope>NUCLEOTIDE SEQUENCE</scope>
    <source>
        <strain evidence="1">SY7</strain>
    </source>
</reference>
<sequence length="64" mass="6934">MPPIAEISAWRVPGSELAFEVYRELAKAGIGIPFPQRDIALRSIEDIAKAVADGRSRNADPGNE</sequence>
<dbReference type="OrthoDB" id="9809206at2"/>
<dbReference type="GO" id="GO:0016020">
    <property type="term" value="C:membrane"/>
    <property type="evidence" value="ECO:0007669"/>
    <property type="project" value="InterPro"/>
</dbReference>
<accession>A0A5B8KX05</accession>
<dbReference type="EMBL" id="CP042301">
    <property type="protein sequence ID" value="QDZ00123.1"/>
    <property type="molecule type" value="Genomic_DNA"/>
</dbReference>
<gene>
    <name evidence="1" type="ORF">FQ775_06860</name>
</gene>
<dbReference type="Proteomes" id="UP000321389">
    <property type="component" value="Chromosome"/>
</dbReference>
<evidence type="ECO:0000313" key="2">
    <source>
        <dbReference type="Proteomes" id="UP000321389"/>
    </source>
</evidence>
<organism evidence="1 2">
    <name type="scientific">Nitratireductor mangrovi</name>
    <dbReference type="NCBI Taxonomy" id="2599600"/>
    <lineage>
        <taxon>Bacteria</taxon>
        <taxon>Pseudomonadati</taxon>
        <taxon>Pseudomonadota</taxon>
        <taxon>Alphaproteobacteria</taxon>
        <taxon>Hyphomicrobiales</taxon>
        <taxon>Phyllobacteriaceae</taxon>
        <taxon>Nitratireductor</taxon>
    </lineage>
</organism>
<name>A0A5B8KX05_9HYPH</name>
<dbReference type="KEGG" id="niy:FQ775_06860"/>
<evidence type="ECO:0000313" key="1">
    <source>
        <dbReference type="EMBL" id="QDZ00123.1"/>
    </source>
</evidence>